<protein>
    <submittedName>
        <fullName evidence="1">Uncharacterized protein</fullName>
    </submittedName>
</protein>
<gene>
    <name evidence="1" type="ORF">AAFP95_01640</name>
</gene>
<dbReference type="EMBL" id="CP154834">
    <property type="protein sequence ID" value="XAO74780.1"/>
    <property type="molecule type" value="Genomic_DNA"/>
</dbReference>
<name>A0AAU6WRR9_9FLAO</name>
<dbReference type="AlphaFoldDB" id="A0AAU6WRR9"/>
<accession>A0AAU6WRR9</accession>
<reference evidence="1 2" key="1">
    <citation type="submission" date="2024-04" db="EMBL/GenBank/DDBJ databases">
        <title>Genome sequencing and assembly of rice foliar adapted Chryseobacterium endophyticum OsEnb-ALM-A6.</title>
        <authorList>
            <person name="Kumar S."/>
            <person name="Javed M."/>
            <person name="Chouhan V."/>
            <person name="Charishma K."/>
            <person name="Patel A."/>
            <person name="Kumar M."/>
            <person name="Sahu K.P."/>
            <person name="Kumar A."/>
        </authorList>
    </citation>
    <scope>NUCLEOTIDE SEQUENCE [LARGE SCALE GENOMIC DNA]</scope>
    <source>
        <strain evidence="1 2">OsEnb-ALM-A6</strain>
    </source>
</reference>
<dbReference type="RefSeq" id="WP_345766762.1">
    <property type="nucleotide sequence ID" value="NZ_CP154834.1"/>
</dbReference>
<keyword evidence="2" id="KW-1185">Reference proteome</keyword>
<sequence length="235" mass="28075">MKGNFTTYATLNNTIHGYADGIITYIFDRKTKKLKSTRIEQYRTFRMPKPEWDPQKFSSWDYAIYMHVPQMKGLVNINSNKKTKNPVFYKSGNGERDKIEIKEERLQEKGFAIFGYHLFDVRNSTDITYTRKSSKQLEDLLEYRETSSMKLKYKKEPIYNVVNIYTNFYPTAFDSGDNKYEHEVKFDLDKSYYISKYWENPSFPDMQDALDSFLKRELKEKQNINTLYTKINVTI</sequence>
<evidence type="ECO:0000313" key="1">
    <source>
        <dbReference type="EMBL" id="XAO74780.1"/>
    </source>
</evidence>
<organism evidence="1 2">
    <name type="scientific">Chryseobacterium endophyticum</name>
    <dbReference type="NCBI Taxonomy" id="1854762"/>
    <lineage>
        <taxon>Bacteria</taxon>
        <taxon>Pseudomonadati</taxon>
        <taxon>Bacteroidota</taxon>
        <taxon>Flavobacteriia</taxon>
        <taxon>Flavobacteriales</taxon>
        <taxon>Weeksellaceae</taxon>
        <taxon>Chryseobacterium group</taxon>
        <taxon>Chryseobacterium</taxon>
    </lineage>
</organism>
<proteinExistence type="predicted"/>
<dbReference type="Proteomes" id="UP001463665">
    <property type="component" value="Chromosome"/>
</dbReference>
<evidence type="ECO:0000313" key="2">
    <source>
        <dbReference type="Proteomes" id="UP001463665"/>
    </source>
</evidence>